<name>A0A1I7U775_9PELO</name>
<sequence length="256" mass="29105">MIRSLVVLTLLVGFSTSQYAQQQRSGTVQQQGVQNVQAAQPEAVDQIPAWYQMAKPVASRVQQLPQASPSYYERIEPTYEQRRGEQPTYERPGIQTNQYANYPSYQNRQPYENLNALTSGASLSNLQANRRYPSGASGAAGGSDVSRLQHPVMHAHHTPPTPSPASYTRTQYHHPGRVVWYTSKRASPYNVVRTTIPPPQLPPSLSQEIRGVKKLIAMTPYDQTREQLSKWYDQMRAFYYINQFVDWGTLKNLFLN</sequence>
<feature type="signal peptide" evidence="2">
    <location>
        <begin position="1"/>
        <end position="17"/>
    </location>
</feature>
<dbReference type="eggNOG" id="ENOG502TFMW">
    <property type="taxonomic scope" value="Eukaryota"/>
</dbReference>
<dbReference type="STRING" id="1561998.A0A1I7U775"/>
<feature type="region of interest" description="Disordered" evidence="1">
    <location>
        <begin position="73"/>
        <end position="97"/>
    </location>
</feature>
<accession>A0A1I7U775</accession>
<evidence type="ECO:0000256" key="1">
    <source>
        <dbReference type="SAM" id="MobiDB-lite"/>
    </source>
</evidence>
<evidence type="ECO:0000256" key="2">
    <source>
        <dbReference type="SAM" id="SignalP"/>
    </source>
</evidence>
<keyword evidence="2" id="KW-0732">Signal</keyword>
<dbReference type="AlphaFoldDB" id="A0A1I7U775"/>
<dbReference type="Proteomes" id="UP000095282">
    <property type="component" value="Unplaced"/>
</dbReference>
<keyword evidence="3" id="KW-1185">Reference proteome</keyword>
<dbReference type="WBParaSite" id="Csp11.Scaffold629.g15565.t1">
    <property type="protein sequence ID" value="Csp11.Scaffold629.g15565.t1"/>
    <property type="gene ID" value="Csp11.Scaffold629.g15565"/>
</dbReference>
<feature type="chain" id="PRO_5009308493" evidence="2">
    <location>
        <begin position="18"/>
        <end position="256"/>
    </location>
</feature>
<organism evidence="3 4">
    <name type="scientific">Caenorhabditis tropicalis</name>
    <dbReference type="NCBI Taxonomy" id="1561998"/>
    <lineage>
        <taxon>Eukaryota</taxon>
        <taxon>Metazoa</taxon>
        <taxon>Ecdysozoa</taxon>
        <taxon>Nematoda</taxon>
        <taxon>Chromadorea</taxon>
        <taxon>Rhabditida</taxon>
        <taxon>Rhabditina</taxon>
        <taxon>Rhabditomorpha</taxon>
        <taxon>Rhabditoidea</taxon>
        <taxon>Rhabditidae</taxon>
        <taxon>Peloderinae</taxon>
        <taxon>Caenorhabditis</taxon>
    </lineage>
</organism>
<reference evidence="4" key="1">
    <citation type="submission" date="2016-11" db="UniProtKB">
        <authorList>
            <consortium name="WormBaseParasite"/>
        </authorList>
    </citation>
    <scope>IDENTIFICATION</scope>
</reference>
<protein>
    <submittedName>
        <fullName evidence="4">Secreted protein</fullName>
    </submittedName>
</protein>
<feature type="compositionally biased region" description="Basic and acidic residues" evidence="1">
    <location>
        <begin position="73"/>
        <end position="85"/>
    </location>
</feature>
<evidence type="ECO:0000313" key="3">
    <source>
        <dbReference type="Proteomes" id="UP000095282"/>
    </source>
</evidence>
<proteinExistence type="predicted"/>
<evidence type="ECO:0000313" key="4">
    <source>
        <dbReference type="WBParaSite" id="Csp11.Scaffold629.g15565.t1"/>
    </source>
</evidence>